<feature type="transmembrane region" description="Helical" evidence="1">
    <location>
        <begin position="347"/>
        <end position="366"/>
    </location>
</feature>
<organism evidence="4 5">
    <name type="scientific">Sporosarcina soli</name>
    <dbReference type="NCBI Taxonomy" id="334736"/>
    <lineage>
        <taxon>Bacteria</taxon>
        <taxon>Bacillati</taxon>
        <taxon>Bacillota</taxon>
        <taxon>Bacilli</taxon>
        <taxon>Bacillales</taxon>
        <taxon>Caryophanaceae</taxon>
        <taxon>Sporosarcina</taxon>
    </lineage>
</organism>
<feature type="transmembrane region" description="Helical" evidence="1">
    <location>
        <begin position="317"/>
        <end position="335"/>
    </location>
</feature>
<keyword evidence="1" id="KW-0472">Membrane</keyword>
<dbReference type="InterPro" id="IPR007349">
    <property type="entry name" value="DUF418"/>
</dbReference>
<keyword evidence="1" id="KW-1133">Transmembrane helix</keyword>
<dbReference type="Proteomes" id="UP001596109">
    <property type="component" value="Unassembled WGS sequence"/>
</dbReference>
<evidence type="ECO:0000313" key="5">
    <source>
        <dbReference type="Proteomes" id="UP001596109"/>
    </source>
</evidence>
<feature type="transmembrane region" description="Helical" evidence="1">
    <location>
        <begin position="61"/>
        <end position="79"/>
    </location>
</feature>
<dbReference type="InterPro" id="IPR052529">
    <property type="entry name" value="Bact_Transport_Assoc"/>
</dbReference>
<feature type="domain" description="Heparan-alpha-glucosaminide N-acetyltransferase catalytic" evidence="3">
    <location>
        <begin position="11"/>
        <end position="158"/>
    </location>
</feature>
<feature type="domain" description="DUF418" evidence="2">
    <location>
        <begin position="232"/>
        <end position="385"/>
    </location>
</feature>
<keyword evidence="5" id="KW-1185">Reference proteome</keyword>
<evidence type="ECO:0000313" key="4">
    <source>
        <dbReference type="EMBL" id="MFC5588676.1"/>
    </source>
</evidence>
<feature type="transmembrane region" description="Helical" evidence="1">
    <location>
        <begin position="100"/>
        <end position="116"/>
    </location>
</feature>
<evidence type="ECO:0000259" key="3">
    <source>
        <dbReference type="Pfam" id="PF07786"/>
    </source>
</evidence>
<evidence type="ECO:0000259" key="2">
    <source>
        <dbReference type="Pfam" id="PF04235"/>
    </source>
</evidence>
<accession>A0ABW0TGT9</accession>
<gene>
    <name evidence="4" type="ORF">ACFPRA_07250</name>
</gene>
<reference evidence="5" key="1">
    <citation type="journal article" date="2019" name="Int. J. Syst. Evol. Microbiol.">
        <title>The Global Catalogue of Microorganisms (GCM) 10K type strain sequencing project: providing services to taxonomists for standard genome sequencing and annotation.</title>
        <authorList>
            <consortium name="The Broad Institute Genomics Platform"/>
            <consortium name="The Broad Institute Genome Sequencing Center for Infectious Disease"/>
            <person name="Wu L."/>
            <person name="Ma J."/>
        </authorList>
    </citation>
    <scope>NUCLEOTIDE SEQUENCE [LARGE SCALE GENOMIC DNA]</scope>
    <source>
        <strain evidence="5">CGMCC 4.1434</strain>
    </source>
</reference>
<dbReference type="Pfam" id="PF07786">
    <property type="entry name" value="HGSNAT_cat"/>
    <property type="match status" value="1"/>
</dbReference>
<feature type="transmembrane region" description="Helical" evidence="1">
    <location>
        <begin position="122"/>
        <end position="138"/>
    </location>
</feature>
<evidence type="ECO:0000256" key="1">
    <source>
        <dbReference type="SAM" id="Phobius"/>
    </source>
</evidence>
<feature type="transmembrane region" description="Helical" evidence="1">
    <location>
        <begin position="205"/>
        <end position="230"/>
    </location>
</feature>
<sequence>MKFTPTTLGNRVEALDLLRGIALLGIFIANMLLFHSPYLYIDPYSWFSTPSDVATYKWINIFVEASFYPIFAMLFGYGLNMQYEKAIANKTSFAPVMARRLSILLGFGVLHAVFIWSGDILFTYALMGFIMIAFVRIPKKWVLPIAAVIYIIPCGLMAAATYFLGKLSSSAGLEEYADIHQIELSISAYAHGTYAEILSYRFFEWLLMGLVSTLTGFFIVLPIILFGAGLSKWKVIERASEWKGRIAVVTVIALAAGFWLKSIPYAGQPGLDTKLLQQLFGGPILAVGYVGLILLLFQIPLFRKILRPVSKAGRMSLTTYITQSIVATLIFYSYGLGMYGKVDLVTGTWIAVGVFTIQVIFAEVWLTKFKMGPLEWLWRKGTYGKNLTDKEEKSSPVAK</sequence>
<name>A0ABW0TGT9_9BACL</name>
<dbReference type="InterPro" id="IPR012429">
    <property type="entry name" value="HGSNAT_cat"/>
</dbReference>
<keyword evidence="1" id="KW-0812">Transmembrane</keyword>
<dbReference type="RefSeq" id="WP_381432167.1">
    <property type="nucleotide sequence ID" value="NZ_JBHSNO010000005.1"/>
</dbReference>
<feature type="transmembrane region" description="Helical" evidence="1">
    <location>
        <begin position="280"/>
        <end position="297"/>
    </location>
</feature>
<dbReference type="Pfam" id="PF04235">
    <property type="entry name" value="DUF418"/>
    <property type="match status" value="1"/>
</dbReference>
<dbReference type="EMBL" id="JBHSNO010000005">
    <property type="protein sequence ID" value="MFC5588676.1"/>
    <property type="molecule type" value="Genomic_DNA"/>
</dbReference>
<protein>
    <submittedName>
        <fullName evidence="4">DUF418 domain-containing protein</fullName>
    </submittedName>
</protein>
<dbReference type="PANTHER" id="PTHR30590:SF2">
    <property type="entry name" value="INNER MEMBRANE PROTEIN"/>
    <property type="match status" value="1"/>
</dbReference>
<feature type="transmembrane region" description="Helical" evidence="1">
    <location>
        <begin position="21"/>
        <end position="41"/>
    </location>
</feature>
<proteinExistence type="predicted"/>
<feature type="transmembrane region" description="Helical" evidence="1">
    <location>
        <begin position="145"/>
        <end position="164"/>
    </location>
</feature>
<dbReference type="PANTHER" id="PTHR30590">
    <property type="entry name" value="INNER MEMBRANE PROTEIN"/>
    <property type="match status" value="1"/>
</dbReference>
<comment type="caution">
    <text evidence="4">The sequence shown here is derived from an EMBL/GenBank/DDBJ whole genome shotgun (WGS) entry which is preliminary data.</text>
</comment>
<feature type="transmembrane region" description="Helical" evidence="1">
    <location>
        <begin position="242"/>
        <end position="260"/>
    </location>
</feature>